<evidence type="ECO:0000256" key="3">
    <source>
        <dbReference type="ARBA" id="ARBA00022737"/>
    </source>
</evidence>
<organism evidence="9 10">
    <name type="scientific">Trichogramma kaykai</name>
    <dbReference type="NCBI Taxonomy" id="54128"/>
    <lineage>
        <taxon>Eukaryota</taxon>
        <taxon>Metazoa</taxon>
        <taxon>Ecdysozoa</taxon>
        <taxon>Arthropoda</taxon>
        <taxon>Hexapoda</taxon>
        <taxon>Insecta</taxon>
        <taxon>Pterygota</taxon>
        <taxon>Neoptera</taxon>
        <taxon>Endopterygota</taxon>
        <taxon>Hymenoptera</taxon>
        <taxon>Apocrita</taxon>
        <taxon>Proctotrupomorpha</taxon>
        <taxon>Chalcidoidea</taxon>
        <taxon>Trichogrammatidae</taxon>
        <taxon>Trichogramma</taxon>
    </lineage>
</organism>
<keyword evidence="5" id="KW-0862">Zinc</keyword>
<dbReference type="EMBL" id="JBJJXI010000074">
    <property type="protein sequence ID" value="KAL3395988.1"/>
    <property type="molecule type" value="Genomic_DNA"/>
</dbReference>
<proteinExistence type="predicted"/>
<dbReference type="Pfam" id="PF13912">
    <property type="entry name" value="zf-C2H2_6"/>
    <property type="match status" value="1"/>
</dbReference>
<dbReference type="PROSITE" id="PS00028">
    <property type="entry name" value="ZINC_FINGER_C2H2_1"/>
    <property type="match status" value="4"/>
</dbReference>
<evidence type="ECO:0000256" key="5">
    <source>
        <dbReference type="ARBA" id="ARBA00022833"/>
    </source>
</evidence>
<keyword evidence="3" id="KW-0677">Repeat</keyword>
<evidence type="ECO:0000313" key="10">
    <source>
        <dbReference type="Proteomes" id="UP001627154"/>
    </source>
</evidence>
<accession>A0ABD2WTU3</accession>
<dbReference type="PANTHER" id="PTHR24376">
    <property type="entry name" value="ZINC FINGER PROTEIN"/>
    <property type="match status" value="1"/>
</dbReference>
<dbReference type="PROSITE" id="PS50157">
    <property type="entry name" value="ZINC_FINGER_C2H2_2"/>
    <property type="match status" value="2"/>
</dbReference>
<comment type="caution">
    <text evidence="9">The sequence shown here is derived from an EMBL/GenBank/DDBJ whole genome shotgun (WGS) entry which is preliminary data.</text>
</comment>
<dbReference type="GO" id="GO:0005634">
    <property type="term" value="C:nucleus"/>
    <property type="evidence" value="ECO:0007669"/>
    <property type="project" value="UniProtKB-SubCell"/>
</dbReference>
<dbReference type="Pfam" id="PF00096">
    <property type="entry name" value="zf-C2H2"/>
    <property type="match status" value="2"/>
</dbReference>
<protein>
    <recommendedName>
        <fullName evidence="8">C2H2-type domain-containing protein</fullName>
    </recommendedName>
</protein>
<evidence type="ECO:0000259" key="8">
    <source>
        <dbReference type="PROSITE" id="PS50157"/>
    </source>
</evidence>
<sequence length="217" mass="25237">MSLSSYLCQRCKVYFSSEDSFTHHHWHNHPSDPDLPYSDAIELESHAALTETLYYDSGESFWTTEPYLCGESQIEIDCIDQAPLTIVLSTGTECNVCHQVFPNWKALRKHEKLFHPELLVHGCGVCNRQFPVRHGLISHKKYCITGNNYKCNVCHEAFSLRSLLTDHQKVTHPELLAHKCDLCDKTFLKEENLIQHKKNFHKYECDVCHRGFEFQSH</sequence>
<feature type="domain" description="C2H2-type" evidence="8">
    <location>
        <begin position="178"/>
        <end position="206"/>
    </location>
</feature>
<dbReference type="SMART" id="SM00355">
    <property type="entry name" value="ZnF_C2H2"/>
    <property type="match status" value="5"/>
</dbReference>
<keyword evidence="2" id="KW-0479">Metal-binding</keyword>
<name>A0ABD2WTU3_9HYME</name>
<dbReference type="GO" id="GO:0008270">
    <property type="term" value="F:zinc ion binding"/>
    <property type="evidence" value="ECO:0007669"/>
    <property type="project" value="UniProtKB-KW"/>
</dbReference>
<evidence type="ECO:0000313" key="9">
    <source>
        <dbReference type="EMBL" id="KAL3395988.1"/>
    </source>
</evidence>
<evidence type="ECO:0000256" key="1">
    <source>
        <dbReference type="ARBA" id="ARBA00004123"/>
    </source>
</evidence>
<dbReference type="SUPFAM" id="SSF57667">
    <property type="entry name" value="beta-beta-alpha zinc fingers"/>
    <property type="match status" value="3"/>
</dbReference>
<evidence type="ECO:0000256" key="6">
    <source>
        <dbReference type="ARBA" id="ARBA00023242"/>
    </source>
</evidence>
<dbReference type="AlphaFoldDB" id="A0ABD2WTU3"/>
<dbReference type="InterPro" id="IPR013087">
    <property type="entry name" value="Znf_C2H2_type"/>
</dbReference>
<comment type="subcellular location">
    <subcellularLocation>
        <location evidence="1">Nucleus</location>
    </subcellularLocation>
</comment>
<reference evidence="9 10" key="1">
    <citation type="journal article" date="2024" name="bioRxiv">
        <title>A reference genome for Trichogramma kaykai: A tiny desert-dwelling parasitoid wasp with competing sex-ratio distorters.</title>
        <authorList>
            <person name="Culotta J."/>
            <person name="Lindsey A.R."/>
        </authorList>
    </citation>
    <scope>NUCLEOTIDE SEQUENCE [LARGE SCALE GENOMIC DNA]</scope>
    <source>
        <strain evidence="9 10">KSX58</strain>
    </source>
</reference>
<evidence type="ECO:0000256" key="4">
    <source>
        <dbReference type="ARBA" id="ARBA00022771"/>
    </source>
</evidence>
<keyword evidence="4 7" id="KW-0863">Zinc-finger</keyword>
<evidence type="ECO:0000256" key="2">
    <source>
        <dbReference type="ARBA" id="ARBA00022723"/>
    </source>
</evidence>
<keyword evidence="10" id="KW-1185">Reference proteome</keyword>
<dbReference type="InterPro" id="IPR036236">
    <property type="entry name" value="Znf_C2H2_sf"/>
</dbReference>
<evidence type="ECO:0000256" key="7">
    <source>
        <dbReference type="PROSITE-ProRule" id="PRU00042"/>
    </source>
</evidence>
<dbReference type="PANTHER" id="PTHR24376:SF216">
    <property type="entry name" value="ZINC FINGER PROTEIN 420-LIKE"/>
    <property type="match status" value="1"/>
</dbReference>
<gene>
    <name evidence="9" type="ORF">TKK_009863</name>
</gene>
<dbReference type="Gene3D" id="3.30.160.60">
    <property type="entry name" value="Classic Zinc Finger"/>
    <property type="match status" value="2"/>
</dbReference>
<dbReference type="Proteomes" id="UP001627154">
    <property type="component" value="Unassembled WGS sequence"/>
</dbReference>
<keyword evidence="6" id="KW-0539">Nucleus</keyword>
<feature type="domain" description="C2H2-type" evidence="8">
    <location>
        <begin position="149"/>
        <end position="172"/>
    </location>
</feature>